<evidence type="ECO:0000313" key="6">
    <source>
        <dbReference type="Proteomes" id="UP000176583"/>
    </source>
</evidence>
<dbReference type="GO" id="GO:0007165">
    <property type="term" value="P:signal transduction"/>
    <property type="evidence" value="ECO:0007669"/>
    <property type="project" value="TreeGrafter"/>
</dbReference>
<dbReference type="GO" id="GO:0030288">
    <property type="term" value="C:outer membrane-bounded periplasmic space"/>
    <property type="evidence" value="ECO:0007669"/>
    <property type="project" value="TreeGrafter"/>
</dbReference>
<dbReference type="SMART" id="SM00245">
    <property type="entry name" value="TSPc"/>
    <property type="match status" value="1"/>
</dbReference>
<name>A0A1F4UHU4_UNCKA</name>
<protein>
    <recommendedName>
        <fullName evidence="4">Tail specific protease domain-containing protein</fullName>
    </recommendedName>
</protein>
<dbReference type="InterPro" id="IPR004447">
    <property type="entry name" value="Peptidase_S41A"/>
</dbReference>
<evidence type="ECO:0000256" key="2">
    <source>
        <dbReference type="ARBA" id="ARBA00022801"/>
    </source>
</evidence>
<dbReference type="InterPro" id="IPR005151">
    <property type="entry name" value="Tail-specific_protease"/>
</dbReference>
<evidence type="ECO:0000259" key="4">
    <source>
        <dbReference type="SMART" id="SM00245"/>
    </source>
</evidence>
<dbReference type="STRING" id="1802613.A2V54_02100"/>
<comment type="caution">
    <text evidence="5">The sequence shown here is derived from an EMBL/GenBank/DDBJ whole genome shotgun (WGS) entry which is preliminary data.</text>
</comment>
<proteinExistence type="predicted"/>
<dbReference type="PANTHER" id="PTHR32060:SF30">
    <property type="entry name" value="CARBOXY-TERMINAL PROCESSING PROTEASE CTPA"/>
    <property type="match status" value="1"/>
</dbReference>
<reference evidence="5 6" key="1">
    <citation type="journal article" date="2016" name="Nat. Commun.">
        <title>Thousands of microbial genomes shed light on interconnected biogeochemical processes in an aquifer system.</title>
        <authorList>
            <person name="Anantharaman K."/>
            <person name="Brown C.T."/>
            <person name="Hug L.A."/>
            <person name="Sharon I."/>
            <person name="Castelle C.J."/>
            <person name="Probst A.J."/>
            <person name="Thomas B.C."/>
            <person name="Singh A."/>
            <person name="Wilkins M.J."/>
            <person name="Karaoz U."/>
            <person name="Brodie E.L."/>
            <person name="Williams K.H."/>
            <person name="Hubbard S.S."/>
            <person name="Banfield J.F."/>
        </authorList>
    </citation>
    <scope>NUCLEOTIDE SEQUENCE [LARGE SCALE GENOMIC DNA]</scope>
</reference>
<dbReference type="SUPFAM" id="SSF52096">
    <property type="entry name" value="ClpP/crotonase"/>
    <property type="match status" value="1"/>
</dbReference>
<keyword evidence="2" id="KW-0378">Hydrolase</keyword>
<keyword evidence="3" id="KW-0720">Serine protease</keyword>
<dbReference type="AlphaFoldDB" id="A0A1F4UHU4"/>
<feature type="domain" description="Tail specific protease" evidence="4">
    <location>
        <begin position="1"/>
        <end position="160"/>
    </location>
</feature>
<evidence type="ECO:0000256" key="1">
    <source>
        <dbReference type="ARBA" id="ARBA00022670"/>
    </source>
</evidence>
<sequence length="193" mass="20214">MEVFGDTATDEVRAALNQFLNEDKVGAIILDLRGNPGGHMIAGQELLSQFIPGGMAAAQIYSSDGSYYTMATSPGGLALDVPLVVLVDQGSASASEFVAAALKDYGRAIIIGETTHGKGVGQTPVDLPDGSMTMVVGFEFRSPKGNVIHEIGVQPDIRVPTSPAERQRGTDRALDKAIEVLLEQLDSADSTAP</sequence>
<dbReference type="GO" id="GO:0004175">
    <property type="term" value="F:endopeptidase activity"/>
    <property type="evidence" value="ECO:0007669"/>
    <property type="project" value="TreeGrafter"/>
</dbReference>
<dbReference type="PANTHER" id="PTHR32060">
    <property type="entry name" value="TAIL-SPECIFIC PROTEASE"/>
    <property type="match status" value="1"/>
</dbReference>
<dbReference type="Pfam" id="PF03572">
    <property type="entry name" value="Peptidase_S41"/>
    <property type="match status" value="1"/>
</dbReference>
<evidence type="ECO:0000313" key="5">
    <source>
        <dbReference type="EMBL" id="OGC44535.1"/>
    </source>
</evidence>
<dbReference type="GO" id="GO:0006508">
    <property type="term" value="P:proteolysis"/>
    <property type="evidence" value="ECO:0007669"/>
    <property type="project" value="UniProtKB-KW"/>
</dbReference>
<dbReference type="GO" id="GO:0008236">
    <property type="term" value="F:serine-type peptidase activity"/>
    <property type="evidence" value="ECO:0007669"/>
    <property type="project" value="UniProtKB-KW"/>
</dbReference>
<dbReference type="Proteomes" id="UP000176583">
    <property type="component" value="Unassembled WGS sequence"/>
</dbReference>
<dbReference type="CDD" id="cd07560">
    <property type="entry name" value="Peptidase_S41_CPP"/>
    <property type="match status" value="1"/>
</dbReference>
<accession>A0A1F4UHU4</accession>
<dbReference type="InterPro" id="IPR029045">
    <property type="entry name" value="ClpP/crotonase-like_dom_sf"/>
</dbReference>
<organism evidence="5 6">
    <name type="scientific">candidate division WWE3 bacterium RBG_19FT_COMBO_53_11</name>
    <dbReference type="NCBI Taxonomy" id="1802613"/>
    <lineage>
        <taxon>Bacteria</taxon>
        <taxon>Katanobacteria</taxon>
    </lineage>
</organism>
<dbReference type="EMBL" id="MEUW01000018">
    <property type="protein sequence ID" value="OGC44535.1"/>
    <property type="molecule type" value="Genomic_DNA"/>
</dbReference>
<dbReference type="Gene3D" id="3.90.226.10">
    <property type="entry name" value="2-enoyl-CoA Hydratase, Chain A, domain 1"/>
    <property type="match status" value="1"/>
</dbReference>
<keyword evidence="1" id="KW-0645">Protease</keyword>
<evidence type="ECO:0000256" key="3">
    <source>
        <dbReference type="ARBA" id="ARBA00022825"/>
    </source>
</evidence>
<gene>
    <name evidence="5" type="ORF">A2V54_02100</name>
</gene>